<name>A0A0D4CK74_LIMMU</name>
<organism evidence="2 3">
    <name type="scientific">Limosilactobacillus mucosae LM1</name>
    <dbReference type="NCBI Taxonomy" id="1130798"/>
    <lineage>
        <taxon>Bacteria</taxon>
        <taxon>Bacillati</taxon>
        <taxon>Bacillota</taxon>
        <taxon>Bacilli</taxon>
        <taxon>Lactobacillales</taxon>
        <taxon>Lactobacillaceae</taxon>
        <taxon>Limosilactobacillus</taxon>
    </lineage>
</organism>
<feature type="transmembrane region" description="Helical" evidence="1">
    <location>
        <begin position="6"/>
        <end position="28"/>
    </location>
</feature>
<dbReference type="KEGG" id="lmu:LBLM1_03935"/>
<keyword evidence="1" id="KW-1133">Transmembrane helix</keyword>
<reference evidence="2 3" key="1">
    <citation type="journal article" date="2012" name="J. Bacteriol.">
        <title>Genome sequence of Lactobacillus mucosae LM1, isolated from piglet feces.</title>
        <authorList>
            <person name="Lee J.H."/>
            <person name="Valeriano V.D."/>
            <person name="Shin Y.R."/>
            <person name="Chae J.P."/>
            <person name="Kim G.B."/>
            <person name="Ham J.S."/>
            <person name="Chun J."/>
            <person name="Kang D.K."/>
        </authorList>
    </citation>
    <scope>NUCLEOTIDE SEQUENCE [LARGE SCALE GENOMIC DNA]</scope>
    <source>
        <strain evidence="2 3">LM1</strain>
    </source>
</reference>
<dbReference type="RefSeq" id="WP_006499113.1">
    <property type="nucleotide sequence ID" value="NZ_CP011013.1"/>
</dbReference>
<evidence type="ECO:0000313" key="2">
    <source>
        <dbReference type="EMBL" id="AJT50286.1"/>
    </source>
</evidence>
<sequence length="77" mass="8766">MEAIIIFVKYLIIFAVSYYVITFLARLFRKPTYRITMTDSQANTQLYLLAIAADGSKFETTTQAENALTFTNITDAK</sequence>
<dbReference type="STRING" id="1130798.LBLM1_03935"/>
<accession>A0A0D4CK74</accession>
<proteinExistence type="predicted"/>
<evidence type="ECO:0000256" key="1">
    <source>
        <dbReference type="SAM" id="Phobius"/>
    </source>
</evidence>
<keyword evidence="1" id="KW-0812">Transmembrane</keyword>
<keyword evidence="1" id="KW-0472">Membrane</keyword>
<gene>
    <name evidence="2" type="ORF">LBLM1_03935</name>
</gene>
<dbReference type="HOGENOM" id="CLU_2633647_0_0_9"/>
<protein>
    <submittedName>
        <fullName evidence="2">Uncharacterized protein</fullName>
    </submittedName>
</protein>
<dbReference type="AlphaFoldDB" id="A0A0D4CK74"/>
<evidence type="ECO:0000313" key="3">
    <source>
        <dbReference type="Proteomes" id="UP000003645"/>
    </source>
</evidence>
<dbReference type="EMBL" id="CP011013">
    <property type="protein sequence ID" value="AJT50286.1"/>
    <property type="molecule type" value="Genomic_DNA"/>
</dbReference>
<keyword evidence="3" id="KW-1185">Reference proteome</keyword>
<dbReference type="Proteomes" id="UP000003645">
    <property type="component" value="Chromosome"/>
</dbReference>